<evidence type="ECO:0000313" key="4">
    <source>
        <dbReference type="Proteomes" id="UP000664256"/>
    </source>
</evidence>
<feature type="signal peptide" evidence="2">
    <location>
        <begin position="1"/>
        <end position="26"/>
    </location>
</feature>
<feature type="compositionally biased region" description="Low complexity" evidence="1">
    <location>
        <begin position="60"/>
        <end position="89"/>
    </location>
</feature>
<dbReference type="RefSeq" id="WP_206905222.1">
    <property type="nucleotide sequence ID" value="NZ_JAFLVT010000018.1"/>
</dbReference>
<protein>
    <submittedName>
        <fullName evidence="3">Uncharacterized protein</fullName>
    </submittedName>
</protein>
<keyword evidence="4" id="KW-1185">Reference proteome</keyword>
<comment type="caution">
    <text evidence="3">The sequence shown here is derived from an EMBL/GenBank/DDBJ whole genome shotgun (WGS) entry which is preliminary data.</text>
</comment>
<keyword evidence="2" id="KW-0732">Signal</keyword>
<proteinExistence type="predicted"/>
<organism evidence="3 4">
    <name type="scientific">Candidatus Enterococcus myersii</name>
    <dbReference type="NCBI Taxonomy" id="2815322"/>
    <lineage>
        <taxon>Bacteria</taxon>
        <taxon>Bacillati</taxon>
        <taxon>Bacillota</taxon>
        <taxon>Bacilli</taxon>
        <taxon>Lactobacillales</taxon>
        <taxon>Enterococcaceae</taxon>
        <taxon>Enterococcus</taxon>
    </lineage>
</organism>
<reference evidence="3 4" key="1">
    <citation type="submission" date="2021-03" db="EMBL/GenBank/DDBJ databases">
        <title>Enterococcal diversity collection.</title>
        <authorList>
            <person name="Gilmore M.S."/>
            <person name="Schwartzman J."/>
            <person name="Van Tyne D."/>
            <person name="Martin M."/>
            <person name="Earl A.M."/>
            <person name="Manson A.L."/>
            <person name="Straub T."/>
            <person name="Salamzade R."/>
            <person name="Saavedra J."/>
            <person name="Lebreton F."/>
            <person name="Prichula J."/>
            <person name="Schaufler K."/>
            <person name="Gaca A."/>
            <person name="Sgardioli B."/>
            <person name="Wagenaar J."/>
            <person name="Strong T."/>
        </authorList>
    </citation>
    <scope>NUCLEOTIDE SEQUENCE [LARGE SCALE GENOMIC DNA]</scope>
    <source>
        <strain evidence="3 4">MJM12</strain>
    </source>
</reference>
<sequence length="753" mass="81948">MKNAFIVLLSASLISTFVFINGPVNVAVSEPTNATSELLESTASQESTFNSADILKETNFSNTNGTNATTTIESTTEATTKSDSTTPDTSLEKTKKVTTFAATADAVEDGSEGNPYLVATFAELQSAIDAINKMPADNQGPFYIQLTADIEYTDKTTTLSKSTVINGIKDFEKDPADPDNHYSILYTETAGFGTSHFQVDKAVDITIKNMNYGSLDNPYGDYWGIMRMNTAGSSLTVENIQYELTNGSQPFYANTGGISLTFKGNNSFVSHAGTYGGEFVEGFNIVDFSAGSNTFVDNDTIQNDVLFYGRFDDADKNRMVVTIEKNASLRTRSSKNGLFYSGNPCVLNVEENGFFRYEKYEGDGGGSSNYINVNNNKITFNLGKNSRTELVSSSTAIDLKSMTDFNCDQPDYILIQQTDNRNVVASGKATFYRTDQDLGTSYSVNCLDSANTTNVFQGNILTSAEISNTSPANARSIIYEQDLFLSGVEGEPSTSNSESRIDVDITGYTPNDRTLSSVDYMLTKNQLYDASNPITDSISQSAIDEKFQLEDASINKISVNPDESTPETNTTFNNIEGGIYHLYAKVTGNAIGGISSSSLWVETTVNLTKVINTNIPVNMIFKSPTTEFGKEENAGEYTFTNNSNISIAVDLTEVAPTAESDSDVTLATTLSPTDTYKLLLNLATNYTDETNNPLVWGPLTEGPISEDSKAILLEPFWETDKNQAEVYLIGNYSGPVSEVKKVAYNFTFTISAQ</sequence>
<evidence type="ECO:0000313" key="3">
    <source>
        <dbReference type="EMBL" id="MBO0450383.1"/>
    </source>
</evidence>
<evidence type="ECO:0000256" key="1">
    <source>
        <dbReference type="SAM" id="MobiDB-lite"/>
    </source>
</evidence>
<name>A0ABS3HB47_9ENTE</name>
<feature type="chain" id="PRO_5045835234" evidence="2">
    <location>
        <begin position="27"/>
        <end position="753"/>
    </location>
</feature>
<dbReference type="EMBL" id="JAFLVT010000018">
    <property type="protein sequence ID" value="MBO0450383.1"/>
    <property type="molecule type" value="Genomic_DNA"/>
</dbReference>
<evidence type="ECO:0000256" key="2">
    <source>
        <dbReference type="SAM" id="SignalP"/>
    </source>
</evidence>
<dbReference type="Proteomes" id="UP000664256">
    <property type="component" value="Unassembled WGS sequence"/>
</dbReference>
<accession>A0ABS3HB47</accession>
<gene>
    <name evidence="3" type="ORF">JZO76_12720</name>
</gene>
<feature type="region of interest" description="Disordered" evidence="1">
    <location>
        <begin position="60"/>
        <end position="90"/>
    </location>
</feature>